<comment type="similarity">
    <text evidence="1">Belongs to the LysR transcriptional regulatory family.</text>
</comment>
<accession>A0A370NJ49</accession>
<dbReference type="Proteomes" id="UP000255165">
    <property type="component" value="Unassembled WGS sequence"/>
</dbReference>
<evidence type="ECO:0000256" key="5">
    <source>
        <dbReference type="SAM" id="Coils"/>
    </source>
</evidence>
<evidence type="ECO:0000259" key="6">
    <source>
        <dbReference type="PROSITE" id="PS50931"/>
    </source>
</evidence>
<evidence type="ECO:0000256" key="3">
    <source>
        <dbReference type="ARBA" id="ARBA00023125"/>
    </source>
</evidence>
<sequence>MRSKLARYMSSLEHFSTVVEYGSISAAASVLAITQPALTRSVMGLEDVLGVQLLHRSVPRVSPTACGKALLEHIAAAEAELNKAQAMIQSIKDSNGRKINCGAGSLSMNHILPKAVSSIRRNHGKININLLEGRTHDLLLKLRNGELDLVLGIEQPDGLFSEFHSEMLVQEHFHFCVHAGNPLARQGDLSLRDIMSQEKLVMPALTGSLVERALGVELDRLGCSLNAHRIETQSPAVIRHLVYQDAYVALCSSIWFDAEIQDGSMQILRGDWSLPAFSTLLFRREGDVMTPPLEVFIQEVKDAATECAGGITA</sequence>
<dbReference type="PROSITE" id="PS50931">
    <property type="entry name" value="HTH_LYSR"/>
    <property type="match status" value="1"/>
</dbReference>
<dbReference type="PANTHER" id="PTHR30419">
    <property type="entry name" value="HTH-TYPE TRANSCRIPTIONAL REGULATOR YBHD"/>
    <property type="match status" value="1"/>
</dbReference>
<keyword evidence="5" id="KW-0175">Coiled coil</keyword>
<protein>
    <recommendedName>
        <fullName evidence="6">HTH lysR-type domain-containing protein</fullName>
    </recommendedName>
</protein>
<dbReference type="Gene3D" id="1.10.10.10">
    <property type="entry name" value="Winged helix-like DNA-binding domain superfamily/Winged helix DNA-binding domain"/>
    <property type="match status" value="1"/>
</dbReference>
<dbReference type="RefSeq" id="WP_115215945.1">
    <property type="nucleotide sequence ID" value="NZ_QKWJ01000090.1"/>
</dbReference>
<dbReference type="GO" id="GO:0003700">
    <property type="term" value="F:DNA-binding transcription factor activity"/>
    <property type="evidence" value="ECO:0007669"/>
    <property type="project" value="InterPro"/>
</dbReference>
<dbReference type="InterPro" id="IPR005119">
    <property type="entry name" value="LysR_subst-bd"/>
</dbReference>
<dbReference type="GO" id="GO:0005829">
    <property type="term" value="C:cytosol"/>
    <property type="evidence" value="ECO:0007669"/>
    <property type="project" value="TreeGrafter"/>
</dbReference>
<keyword evidence="4" id="KW-0804">Transcription</keyword>
<name>A0A370NJ49_9BURK</name>
<dbReference type="InterPro" id="IPR000847">
    <property type="entry name" value="LysR_HTH_N"/>
</dbReference>
<dbReference type="Pfam" id="PF00126">
    <property type="entry name" value="HTH_1"/>
    <property type="match status" value="1"/>
</dbReference>
<reference evidence="8" key="1">
    <citation type="submission" date="2018-06" db="EMBL/GenBank/DDBJ databases">
        <authorList>
            <person name="Feng T."/>
            <person name="Jeon C.O."/>
        </authorList>
    </citation>
    <scope>NUCLEOTIDE SEQUENCE [LARGE SCALE GENOMIC DNA]</scope>
    <source>
        <strain evidence="8">S23</strain>
    </source>
</reference>
<dbReference type="Pfam" id="PF03466">
    <property type="entry name" value="LysR_substrate"/>
    <property type="match status" value="1"/>
</dbReference>
<evidence type="ECO:0000313" key="8">
    <source>
        <dbReference type="Proteomes" id="UP000255165"/>
    </source>
</evidence>
<keyword evidence="8" id="KW-1185">Reference proteome</keyword>
<comment type="caution">
    <text evidence="7">The sequence shown here is derived from an EMBL/GenBank/DDBJ whole genome shotgun (WGS) entry which is preliminary data.</text>
</comment>
<gene>
    <name evidence="7" type="ORF">DN412_36170</name>
</gene>
<feature type="coiled-coil region" evidence="5">
    <location>
        <begin position="67"/>
        <end position="94"/>
    </location>
</feature>
<dbReference type="PANTHER" id="PTHR30419:SF8">
    <property type="entry name" value="NITROGEN ASSIMILATION TRANSCRIPTIONAL ACTIVATOR-RELATED"/>
    <property type="match status" value="1"/>
</dbReference>
<dbReference type="InterPro" id="IPR036388">
    <property type="entry name" value="WH-like_DNA-bd_sf"/>
</dbReference>
<evidence type="ECO:0000256" key="2">
    <source>
        <dbReference type="ARBA" id="ARBA00023015"/>
    </source>
</evidence>
<dbReference type="SUPFAM" id="SSF53850">
    <property type="entry name" value="Periplasmic binding protein-like II"/>
    <property type="match status" value="1"/>
</dbReference>
<dbReference type="PRINTS" id="PR00039">
    <property type="entry name" value="HTHLYSR"/>
</dbReference>
<evidence type="ECO:0000313" key="7">
    <source>
        <dbReference type="EMBL" id="RDK05602.1"/>
    </source>
</evidence>
<dbReference type="SUPFAM" id="SSF46785">
    <property type="entry name" value="Winged helix' DNA-binding domain"/>
    <property type="match status" value="1"/>
</dbReference>
<organism evidence="7 8">
    <name type="scientific">Cupriavidus lacunae</name>
    <dbReference type="NCBI Taxonomy" id="2666307"/>
    <lineage>
        <taxon>Bacteria</taxon>
        <taxon>Pseudomonadati</taxon>
        <taxon>Pseudomonadota</taxon>
        <taxon>Betaproteobacteria</taxon>
        <taxon>Burkholderiales</taxon>
        <taxon>Burkholderiaceae</taxon>
        <taxon>Cupriavidus</taxon>
    </lineage>
</organism>
<keyword evidence="3" id="KW-0238">DNA-binding</keyword>
<dbReference type="GO" id="GO:0003677">
    <property type="term" value="F:DNA binding"/>
    <property type="evidence" value="ECO:0007669"/>
    <property type="project" value="UniProtKB-KW"/>
</dbReference>
<dbReference type="EMBL" id="QKWJ01000090">
    <property type="protein sequence ID" value="RDK05602.1"/>
    <property type="molecule type" value="Genomic_DNA"/>
</dbReference>
<keyword evidence="2" id="KW-0805">Transcription regulation</keyword>
<dbReference type="InterPro" id="IPR036390">
    <property type="entry name" value="WH_DNA-bd_sf"/>
</dbReference>
<dbReference type="CDD" id="cd05466">
    <property type="entry name" value="PBP2_LTTR_substrate"/>
    <property type="match status" value="1"/>
</dbReference>
<dbReference type="Gene3D" id="3.40.190.10">
    <property type="entry name" value="Periplasmic binding protein-like II"/>
    <property type="match status" value="2"/>
</dbReference>
<evidence type="ECO:0000256" key="1">
    <source>
        <dbReference type="ARBA" id="ARBA00009437"/>
    </source>
</evidence>
<dbReference type="InterPro" id="IPR050950">
    <property type="entry name" value="HTH-type_LysR_regulators"/>
</dbReference>
<feature type="domain" description="HTH lysR-type" evidence="6">
    <location>
        <begin position="1"/>
        <end position="64"/>
    </location>
</feature>
<proteinExistence type="inferred from homology"/>
<evidence type="ECO:0000256" key="4">
    <source>
        <dbReference type="ARBA" id="ARBA00023163"/>
    </source>
</evidence>
<dbReference type="AlphaFoldDB" id="A0A370NJ49"/>